<evidence type="ECO:0000313" key="1">
    <source>
        <dbReference type="EMBL" id="KKK52490.1"/>
    </source>
</evidence>
<proteinExistence type="predicted"/>
<comment type="caution">
    <text evidence="1">The sequence shown here is derived from an EMBL/GenBank/DDBJ whole genome shotgun (WGS) entry which is preliminary data.</text>
</comment>
<sequence length="98" mass="11394">MKKPTVSEIEARLNTLSKKPWQTNGCYVWGAADEFIHTYNTPILTEFISHSKTDIPHLLGLVERAAIEIDVLLQDDYTKHMRRDDVREARDLLDELKQ</sequence>
<name>A0A0F8WVN9_9ZZZZ</name>
<gene>
    <name evidence="1" type="ORF">LCGC14_3104400</name>
</gene>
<protein>
    <submittedName>
        <fullName evidence="1">Uncharacterized protein</fullName>
    </submittedName>
</protein>
<accession>A0A0F8WVN9</accession>
<reference evidence="1" key="1">
    <citation type="journal article" date="2015" name="Nature">
        <title>Complex archaea that bridge the gap between prokaryotes and eukaryotes.</title>
        <authorList>
            <person name="Spang A."/>
            <person name="Saw J.H."/>
            <person name="Jorgensen S.L."/>
            <person name="Zaremba-Niedzwiedzka K."/>
            <person name="Martijn J."/>
            <person name="Lind A.E."/>
            <person name="van Eijk R."/>
            <person name="Schleper C."/>
            <person name="Guy L."/>
            <person name="Ettema T.J."/>
        </authorList>
    </citation>
    <scope>NUCLEOTIDE SEQUENCE</scope>
</reference>
<organism evidence="1">
    <name type="scientific">marine sediment metagenome</name>
    <dbReference type="NCBI Taxonomy" id="412755"/>
    <lineage>
        <taxon>unclassified sequences</taxon>
        <taxon>metagenomes</taxon>
        <taxon>ecological metagenomes</taxon>
    </lineage>
</organism>
<dbReference type="EMBL" id="LAZR01066992">
    <property type="protein sequence ID" value="KKK52490.1"/>
    <property type="molecule type" value="Genomic_DNA"/>
</dbReference>
<dbReference type="AlphaFoldDB" id="A0A0F8WVN9"/>